<dbReference type="PROSITE" id="PS00122">
    <property type="entry name" value="CARBOXYLESTERASE_B_1"/>
    <property type="match status" value="1"/>
</dbReference>
<evidence type="ECO:0000259" key="4">
    <source>
        <dbReference type="Pfam" id="PF00135"/>
    </source>
</evidence>
<dbReference type="InterPro" id="IPR019819">
    <property type="entry name" value="Carboxylesterase_B_CS"/>
</dbReference>
<keyword evidence="2 3" id="KW-0378">Hydrolase</keyword>
<dbReference type="InterPro" id="IPR029058">
    <property type="entry name" value="AB_hydrolase_fold"/>
</dbReference>
<dbReference type="InterPro" id="IPR002018">
    <property type="entry name" value="CarbesteraseB"/>
</dbReference>
<dbReference type="SUPFAM" id="SSF53474">
    <property type="entry name" value="alpha/beta-Hydrolases"/>
    <property type="match status" value="1"/>
</dbReference>
<reference evidence="5" key="1">
    <citation type="journal article" date="2023" name="Mol. Phylogenet. Evol.">
        <title>Genome-scale phylogeny and comparative genomics of the fungal order Sordariales.</title>
        <authorList>
            <person name="Hensen N."/>
            <person name="Bonometti L."/>
            <person name="Westerberg I."/>
            <person name="Brannstrom I.O."/>
            <person name="Guillou S."/>
            <person name="Cros-Aarteil S."/>
            <person name="Calhoun S."/>
            <person name="Haridas S."/>
            <person name="Kuo A."/>
            <person name="Mondo S."/>
            <person name="Pangilinan J."/>
            <person name="Riley R."/>
            <person name="LaButti K."/>
            <person name="Andreopoulos B."/>
            <person name="Lipzen A."/>
            <person name="Chen C."/>
            <person name="Yan M."/>
            <person name="Daum C."/>
            <person name="Ng V."/>
            <person name="Clum A."/>
            <person name="Steindorff A."/>
            <person name="Ohm R.A."/>
            <person name="Martin F."/>
            <person name="Silar P."/>
            <person name="Natvig D.O."/>
            <person name="Lalanne C."/>
            <person name="Gautier V."/>
            <person name="Ament-Velasquez S.L."/>
            <person name="Kruys A."/>
            <person name="Hutchinson M.I."/>
            <person name="Powell A.J."/>
            <person name="Barry K."/>
            <person name="Miller A.N."/>
            <person name="Grigoriev I.V."/>
            <person name="Debuchy R."/>
            <person name="Gladieux P."/>
            <person name="Hiltunen Thoren M."/>
            <person name="Johannesson H."/>
        </authorList>
    </citation>
    <scope>NUCLEOTIDE SEQUENCE</scope>
    <source>
        <strain evidence="5">CBS 508.74</strain>
    </source>
</reference>
<dbReference type="PROSITE" id="PS00941">
    <property type="entry name" value="CARBOXYLESTERASE_B_2"/>
    <property type="match status" value="1"/>
</dbReference>
<evidence type="ECO:0000313" key="6">
    <source>
        <dbReference type="Proteomes" id="UP001302812"/>
    </source>
</evidence>
<comment type="caution">
    <text evidence="5">The sequence shown here is derived from an EMBL/GenBank/DDBJ whole genome shotgun (WGS) entry which is preliminary data.</text>
</comment>
<evidence type="ECO:0000256" key="1">
    <source>
        <dbReference type="ARBA" id="ARBA00005964"/>
    </source>
</evidence>
<reference evidence="5" key="2">
    <citation type="submission" date="2023-05" db="EMBL/GenBank/DDBJ databases">
        <authorList>
            <consortium name="Lawrence Berkeley National Laboratory"/>
            <person name="Steindorff A."/>
            <person name="Hensen N."/>
            <person name="Bonometti L."/>
            <person name="Westerberg I."/>
            <person name="Brannstrom I.O."/>
            <person name="Guillou S."/>
            <person name="Cros-Aarteil S."/>
            <person name="Calhoun S."/>
            <person name="Haridas S."/>
            <person name="Kuo A."/>
            <person name="Mondo S."/>
            <person name="Pangilinan J."/>
            <person name="Riley R."/>
            <person name="Labutti K."/>
            <person name="Andreopoulos B."/>
            <person name="Lipzen A."/>
            <person name="Chen C."/>
            <person name="Yanf M."/>
            <person name="Daum C."/>
            <person name="Ng V."/>
            <person name="Clum A."/>
            <person name="Ohm R."/>
            <person name="Martin F."/>
            <person name="Silar P."/>
            <person name="Natvig D."/>
            <person name="Lalanne C."/>
            <person name="Gautier V."/>
            <person name="Ament-Velasquez S.L."/>
            <person name="Kruys A."/>
            <person name="Hutchinson M.I."/>
            <person name="Powell A.J."/>
            <person name="Barry K."/>
            <person name="Miller A.N."/>
            <person name="Grigoriev I.V."/>
            <person name="Debuchy R."/>
            <person name="Gladieux P."/>
            <person name="Thoren M.H."/>
            <person name="Johannesson H."/>
        </authorList>
    </citation>
    <scope>NUCLEOTIDE SEQUENCE</scope>
    <source>
        <strain evidence="5">CBS 508.74</strain>
    </source>
</reference>
<evidence type="ECO:0000256" key="3">
    <source>
        <dbReference type="RuleBase" id="RU361235"/>
    </source>
</evidence>
<dbReference type="GO" id="GO:0016787">
    <property type="term" value="F:hydrolase activity"/>
    <property type="evidence" value="ECO:0007669"/>
    <property type="project" value="UniProtKB-KW"/>
</dbReference>
<accession>A0AAN6TEF6</accession>
<dbReference type="Gene3D" id="3.40.50.1820">
    <property type="entry name" value="alpha/beta hydrolase"/>
    <property type="match status" value="1"/>
</dbReference>
<dbReference type="Proteomes" id="UP001302812">
    <property type="component" value="Unassembled WGS sequence"/>
</dbReference>
<dbReference type="Pfam" id="PF00135">
    <property type="entry name" value="COesterase"/>
    <property type="match status" value="1"/>
</dbReference>
<evidence type="ECO:0000256" key="2">
    <source>
        <dbReference type="ARBA" id="ARBA00022801"/>
    </source>
</evidence>
<organism evidence="5 6">
    <name type="scientific">Canariomyces notabilis</name>
    <dbReference type="NCBI Taxonomy" id="2074819"/>
    <lineage>
        <taxon>Eukaryota</taxon>
        <taxon>Fungi</taxon>
        <taxon>Dikarya</taxon>
        <taxon>Ascomycota</taxon>
        <taxon>Pezizomycotina</taxon>
        <taxon>Sordariomycetes</taxon>
        <taxon>Sordariomycetidae</taxon>
        <taxon>Sordariales</taxon>
        <taxon>Chaetomiaceae</taxon>
        <taxon>Canariomyces</taxon>
    </lineage>
</organism>
<proteinExistence type="inferred from homology"/>
<name>A0AAN6TEF6_9PEZI</name>
<keyword evidence="3" id="KW-0732">Signal</keyword>
<dbReference type="EC" id="3.1.1.-" evidence="3"/>
<evidence type="ECO:0000313" key="5">
    <source>
        <dbReference type="EMBL" id="KAK4112917.1"/>
    </source>
</evidence>
<protein>
    <recommendedName>
        <fullName evidence="3">Carboxylic ester hydrolase</fullName>
        <ecNumber evidence="3">3.1.1.-</ecNumber>
    </recommendedName>
</protein>
<comment type="similarity">
    <text evidence="1 3">Belongs to the type-B carboxylesterase/lipase family.</text>
</comment>
<dbReference type="EMBL" id="MU853341">
    <property type="protein sequence ID" value="KAK4112917.1"/>
    <property type="molecule type" value="Genomic_DNA"/>
</dbReference>
<feature type="signal peptide" evidence="3">
    <location>
        <begin position="1"/>
        <end position="19"/>
    </location>
</feature>
<dbReference type="InterPro" id="IPR019826">
    <property type="entry name" value="Carboxylesterase_B_AS"/>
</dbReference>
<sequence length="591" mass="63099">MFALLGLSIFLHATAAVDAAGLTVDLGYGIYTGVFNSSSGLNVWKGIRYAAPPVGPLRWQAPRPPPGANRTAILANTFGPACPQALSAKPGASAIFIPGNEDCLFLNVYAPASSGNASEPGFPVLVAIHGGGYGLGDASQDMAGFINTNNNSLVAVTIQYRLGAFGFLSSPEVKARGVLNAGLLDQKLALEWVQEHISKFGGDPDRVTVWGVSAGAGSILLHATAQDASLGTSLFRNLIAASPWIPTQPYYDDPIPTRHYRDFASLSGCTSQQNTFDCLVSRDTLTLQYAAHLVSTNPPTPHGNWAFIPVTDGFYITGPPSIQLAKKRVNGQRLLVGASQNNANEGSLIPPSTIKTQNDLTAWLKENFPSLSQANISSILTAYPSDAGPVDPSAARFETDGYGPATALNVSQVATGQQQRGYNIYAEASVICPSYWFASAFSASGKAAYHYQYSVPFAVHGSDVAAYFGPSTENQGPDLVTAFRRIYGNFITKDDPSISSFDANSWSSPSRDLPNSASSWPQWTDSTPYLLNLNQSGGTRYTTLSAVGVEVTQFRNPGLRNNITLADAYQWEGGRGRRCDLWKQLSPYVPQ</sequence>
<dbReference type="RefSeq" id="XP_064670487.1">
    <property type="nucleotide sequence ID" value="XM_064813052.1"/>
</dbReference>
<dbReference type="GeneID" id="89937177"/>
<dbReference type="InterPro" id="IPR050309">
    <property type="entry name" value="Type-B_Carboxylest/Lipase"/>
</dbReference>
<dbReference type="AlphaFoldDB" id="A0AAN6TEF6"/>
<feature type="chain" id="PRO_5042673911" description="Carboxylic ester hydrolase" evidence="3">
    <location>
        <begin position="20"/>
        <end position="591"/>
    </location>
</feature>
<keyword evidence="6" id="KW-1185">Reference proteome</keyword>
<dbReference type="PANTHER" id="PTHR11559">
    <property type="entry name" value="CARBOXYLESTERASE"/>
    <property type="match status" value="1"/>
</dbReference>
<gene>
    <name evidence="5" type="ORF">N656DRAFT_753041</name>
</gene>
<feature type="domain" description="Carboxylesterase type B" evidence="4">
    <location>
        <begin position="29"/>
        <end position="537"/>
    </location>
</feature>